<name>A0A3D9FIM4_9SPHN</name>
<dbReference type="PANTHER" id="PTHR33884">
    <property type="entry name" value="UPF0410 PROTEIN YMGE"/>
    <property type="match status" value="1"/>
</dbReference>
<protein>
    <submittedName>
        <fullName evidence="8">Putative membrane protein YeaQ/YmgE (Transglycosylase-associated protein family)</fullName>
    </submittedName>
</protein>
<organism evidence="8 9">
    <name type="scientific">Parasphingopyxis lamellibrachiae</name>
    <dbReference type="NCBI Taxonomy" id="680125"/>
    <lineage>
        <taxon>Bacteria</taxon>
        <taxon>Pseudomonadati</taxon>
        <taxon>Pseudomonadota</taxon>
        <taxon>Alphaproteobacteria</taxon>
        <taxon>Sphingomonadales</taxon>
        <taxon>Sphingomonadaceae</taxon>
        <taxon>Parasphingopyxis</taxon>
    </lineage>
</organism>
<feature type="transmembrane region" description="Helical" evidence="7">
    <location>
        <begin position="6"/>
        <end position="23"/>
    </location>
</feature>
<dbReference type="Pfam" id="PF04226">
    <property type="entry name" value="Transgly_assoc"/>
    <property type="match status" value="1"/>
</dbReference>
<gene>
    <name evidence="8" type="ORF">DFR46_2690</name>
</gene>
<comment type="caution">
    <text evidence="8">The sequence shown here is derived from an EMBL/GenBank/DDBJ whole genome shotgun (WGS) entry which is preliminary data.</text>
</comment>
<keyword evidence="3" id="KW-1003">Cell membrane</keyword>
<comment type="similarity">
    <text evidence="2">Belongs to the UPF0410 family.</text>
</comment>
<dbReference type="RefSeq" id="WP_116236885.1">
    <property type="nucleotide sequence ID" value="NZ_QRDP01000004.1"/>
</dbReference>
<reference evidence="8 9" key="1">
    <citation type="submission" date="2018-07" db="EMBL/GenBank/DDBJ databases">
        <title>Genomic Encyclopedia of Type Strains, Phase IV (KMG-IV): sequencing the most valuable type-strain genomes for metagenomic binning, comparative biology and taxonomic classification.</title>
        <authorList>
            <person name="Goeker M."/>
        </authorList>
    </citation>
    <scope>NUCLEOTIDE SEQUENCE [LARGE SCALE GENOMIC DNA]</scope>
    <source>
        <strain evidence="8 9">DSM 26725</strain>
    </source>
</reference>
<keyword evidence="9" id="KW-1185">Reference proteome</keyword>
<feature type="transmembrane region" description="Helical" evidence="7">
    <location>
        <begin position="68"/>
        <end position="86"/>
    </location>
</feature>
<keyword evidence="4 7" id="KW-0812">Transmembrane</keyword>
<evidence type="ECO:0000256" key="6">
    <source>
        <dbReference type="ARBA" id="ARBA00023136"/>
    </source>
</evidence>
<keyword evidence="6 7" id="KW-0472">Membrane</keyword>
<evidence type="ECO:0000256" key="5">
    <source>
        <dbReference type="ARBA" id="ARBA00022989"/>
    </source>
</evidence>
<dbReference type="AlphaFoldDB" id="A0A3D9FIM4"/>
<dbReference type="EMBL" id="QRDP01000004">
    <property type="protein sequence ID" value="RED17639.1"/>
    <property type="molecule type" value="Genomic_DNA"/>
</dbReference>
<keyword evidence="5 7" id="KW-1133">Transmembrane helix</keyword>
<evidence type="ECO:0000256" key="1">
    <source>
        <dbReference type="ARBA" id="ARBA00004651"/>
    </source>
</evidence>
<dbReference type="OrthoDB" id="964123at2"/>
<feature type="transmembrane region" description="Helical" evidence="7">
    <location>
        <begin position="30"/>
        <end position="48"/>
    </location>
</feature>
<dbReference type="InterPro" id="IPR007341">
    <property type="entry name" value="Transgly_assoc"/>
</dbReference>
<sequence>MWGWIIALAVGGVIGWLASLVMNRDASMGIFWNIVVGCIGSILGRFAYGLVAGGASERLRDNAFNVETLLVAFGGAIVLLAIMNLIQRGRVR</sequence>
<evidence type="ECO:0000313" key="8">
    <source>
        <dbReference type="EMBL" id="RED17639.1"/>
    </source>
</evidence>
<dbReference type="Proteomes" id="UP000256310">
    <property type="component" value="Unassembled WGS sequence"/>
</dbReference>
<dbReference type="PANTHER" id="PTHR33884:SF3">
    <property type="entry name" value="UPF0410 PROTEIN YMGE"/>
    <property type="match status" value="1"/>
</dbReference>
<dbReference type="GO" id="GO:0005886">
    <property type="term" value="C:plasma membrane"/>
    <property type="evidence" value="ECO:0007669"/>
    <property type="project" value="UniProtKB-SubCell"/>
</dbReference>
<evidence type="ECO:0000256" key="2">
    <source>
        <dbReference type="ARBA" id="ARBA00011006"/>
    </source>
</evidence>
<proteinExistence type="inferred from homology"/>
<accession>A0A3D9FIM4</accession>
<evidence type="ECO:0000256" key="7">
    <source>
        <dbReference type="SAM" id="Phobius"/>
    </source>
</evidence>
<evidence type="ECO:0000313" key="9">
    <source>
        <dbReference type="Proteomes" id="UP000256310"/>
    </source>
</evidence>
<evidence type="ECO:0000256" key="4">
    <source>
        <dbReference type="ARBA" id="ARBA00022692"/>
    </source>
</evidence>
<comment type="subcellular location">
    <subcellularLocation>
        <location evidence="1">Cell membrane</location>
        <topology evidence="1">Multi-pass membrane protein</topology>
    </subcellularLocation>
</comment>
<evidence type="ECO:0000256" key="3">
    <source>
        <dbReference type="ARBA" id="ARBA00022475"/>
    </source>
</evidence>